<evidence type="ECO:0000256" key="1">
    <source>
        <dbReference type="SAM" id="Phobius"/>
    </source>
</evidence>
<protein>
    <recommendedName>
        <fullName evidence="2">CWH43-like N-terminal domain-containing protein</fullName>
    </recommendedName>
</protein>
<keyword evidence="4" id="KW-1185">Reference proteome</keyword>
<evidence type="ECO:0000313" key="3">
    <source>
        <dbReference type="EMBL" id="KFH40811.1"/>
    </source>
</evidence>
<feature type="transmembrane region" description="Helical" evidence="1">
    <location>
        <begin position="142"/>
        <end position="163"/>
    </location>
</feature>
<dbReference type="InterPro" id="IPR019402">
    <property type="entry name" value="CWH43_N"/>
</dbReference>
<dbReference type="EMBL" id="JPKY01000165">
    <property type="protein sequence ID" value="KFH40811.1"/>
    <property type="molecule type" value="Genomic_DNA"/>
</dbReference>
<feature type="transmembrane region" description="Helical" evidence="1">
    <location>
        <begin position="69"/>
        <end position="89"/>
    </location>
</feature>
<comment type="caution">
    <text evidence="3">The sequence shown here is derived from an EMBL/GenBank/DDBJ whole genome shotgun (WGS) entry which is preliminary data.</text>
</comment>
<name>A0A086SUM9_HAPC1</name>
<keyword evidence="1" id="KW-0812">Transmembrane</keyword>
<evidence type="ECO:0000313" key="4">
    <source>
        <dbReference type="Proteomes" id="UP000029964"/>
    </source>
</evidence>
<reference evidence="4" key="1">
    <citation type="journal article" date="2014" name="Genome Announc.">
        <title>Genome sequence and annotation of Acremonium chrysogenum, producer of the beta-lactam antibiotic cephalosporin C.</title>
        <authorList>
            <person name="Terfehr D."/>
            <person name="Dahlmann T.A."/>
            <person name="Specht T."/>
            <person name="Zadra I."/>
            <person name="Kuernsteiner H."/>
            <person name="Kueck U."/>
        </authorList>
    </citation>
    <scope>NUCLEOTIDE SEQUENCE [LARGE SCALE GENOMIC DNA]</scope>
    <source>
        <strain evidence="4">ATCC 11550 / CBS 779.69 / DSM 880 / IAM 14645 / JCM 23072 / IMI 49137</strain>
    </source>
</reference>
<dbReference type="STRING" id="857340.A0A086SUM9"/>
<dbReference type="HOGENOM" id="CLU_050573_3_1_1"/>
<feature type="transmembrane region" description="Helical" evidence="1">
    <location>
        <begin position="183"/>
        <end position="201"/>
    </location>
</feature>
<keyword evidence="1" id="KW-0472">Membrane</keyword>
<feature type="domain" description="CWH43-like N-terminal" evidence="2">
    <location>
        <begin position="18"/>
        <end position="227"/>
    </location>
</feature>
<sequence length="260" mass="28938">MAGVEISSFYAHSHKRLHYFPIIASISWFSTITILLARWFALGRPRYPGQVNPDIPFVSDIAAFQFKPVFIIGCTLTAVGFVGTVYSVHHVRYSHSFYGLADDAAWRKTLSGIAMFSGLVAGTCLLLLSIFDTFEAHEKHRWLLVGTFGGLAISSFTTEIVWWDETYKAARFPGLRKWCIANNILVACISGVSVAFLVFLFKDYPGRAGYLEWTITYLGSLWLGTFAGYIRFREEGGVATAGAEADQQIDPEQQPLLDPA</sequence>
<keyword evidence="1" id="KW-1133">Transmembrane helix</keyword>
<feature type="transmembrane region" description="Helical" evidence="1">
    <location>
        <begin position="213"/>
        <end position="232"/>
    </location>
</feature>
<evidence type="ECO:0000259" key="2">
    <source>
        <dbReference type="Pfam" id="PF10277"/>
    </source>
</evidence>
<accession>A0A086SUM9</accession>
<feature type="transmembrane region" description="Helical" evidence="1">
    <location>
        <begin position="20"/>
        <end position="41"/>
    </location>
</feature>
<dbReference type="Pfam" id="PF10277">
    <property type="entry name" value="Frag1"/>
    <property type="match status" value="1"/>
</dbReference>
<dbReference type="AlphaFoldDB" id="A0A086SUM9"/>
<dbReference type="Proteomes" id="UP000029964">
    <property type="component" value="Unassembled WGS sequence"/>
</dbReference>
<dbReference type="OrthoDB" id="10032492at2759"/>
<feature type="transmembrane region" description="Helical" evidence="1">
    <location>
        <begin position="109"/>
        <end position="130"/>
    </location>
</feature>
<organism evidence="3 4">
    <name type="scientific">Hapsidospora chrysogenum (strain ATCC 11550 / CBS 779.69 / DSM 880 / IAM 14645 / JCM 23072 / IMI 49137)</name>
    <name type="common">Acremonium chrysogenum</name>
    <dbReference type="NCBI Taxonomy" id="857340"/>
    <lineage>
        <taxon>Eukaryota</taxon>
        <taxon>Fungi</taxon>
        <taxon>Dikarya</taxon>
        <taxon>Ascomycota</taxon>
        <taxon>Pezizomycotina</taxon>
        <taxon>Sordariomycetes</taxon>
        <taxon>Hypocreomycetidae</taxon>
        <taxon>Hypocreales</taxon>
        <taxon>Bionectriaceae</taxon>
        <taxon>Hapsidospora</taxon>
    </lineage>
</organism>
<proteinExistence type="predicted"/>
<gene>
    <name evidence="3" type="ORF">ACRE_084940</name>
</gene>